<keyword evidence="4 9" id="KW-0812">Transmembrane</keyword>
<dbReference type="Gene3D" id="1.50.40.10">
    <property type="entry name" value="Mitochondrial carrier domain"/>
    <property type="match status" value="1"/>
</dbReference>
<dbReference type="InterPro" id="IPR018108">
    <property type="entry name" value="MCP_transmembrane"/>
</dbReference>
<gene>
    <name evidence="13" type="ORF">HOLleu_09032</name>
</gene>
<comment type="similarity">
    <text evidence="2 10">Belongs to the mitochondrial carrier (TC 2.A.29) family.</text>
</comment>
<evidence type="ECO:0000256" key="3">
    <source>
        <dbReference type="ARBA" id="ARBA00022448"/>
    </source>
</evidence>
<keyword evidence="3 10" id="KW-0813">Transport</keyword>
<keyword evidence="6 11" id="KW-1133">Transmembrane helix</keyword>
<accession>A0A9Q1HGR2</accession>
<dbReference type="SUPFAM" id="SSF103506">
    <property type="entry name" value="Mitochondrial carrier"/>
    <property type="match status" value="1"/>
</dbReference>
<evidence type="ECO:0000256" key="12">
    <source>
        <dbReference type="SAM" id="SignalP"/>
    </source>
</evidence>
<keyword evidence="8 9" id="KW-0472">Membrane</keyword>
<dbReference type="AlphaFoldDB" id="A0A9Q1HGR2"/>
<proteinExistence type="inferred from homology"/>
<comment type="subcellular location">
    <subcellularLocation>
        <location evidence="1">Mitochondrion membrane</location>
        <topology evidence="1">Multi-pass membrane protein</topology>
    </subcellularLocation>
</comment>
<dbReference type="PROSITE" id="PS50920">
    <property type="entry name" value="SOLCAR"/>
    <property type="match status" value="2"/>
</dbReference>
<dbReference type="Pfam" id="PF00153">
    <property type="entry name" value="Mito_carr"/>
    <property type="match status" value="2"/>
</dbReference>
<dbReference type="GO" id="GO:1990575">
    <property type="term" value="P:mitochondrial L-ornithine transmembrane transport"/>
    <property type="evidence" value="ECO:0007669"/>
    <property type="project" value="TreeGrafter"/>
</dbReference>
<dbReference type="InterPro" id="IPR050567">
    <property type="entry name" value="Mitochondrial_Carrier"/>
</dbReference>
<dbReference type="OrthoDB" id="193856at2759"/>
<evidence type="ECO:0000256" key="10">
    <source>
        <dbReference type="RuleBase" id="RU000488"/>
    </source>
</evidence>
<evidence type="ECO:0000256" key="4">
    <source>
        <dbReference type="ARBA" id="ARBA00022692"/>
    </source>
</evidence>
<evidence type="ECO:0000256" key="1">
    <source>
        <dbReference type="ARBA" id="ARBA00004225"/>
    </source>
</evidence>
<comment type="caution">
    <text evidence="13">The sequence shown here is derived from an EMBL/GenBank/DDBJ whole genome shotgun (WGS) entry which is preliminary data.</text>
</comment>
<dbReference type="GO" id="GO:0005289">
    <property type="term" value="F:high-affinity L-arginine transmembrane transporter activity"/>
    <property type="evidence" value="ECO:0007669"/>
    <property type="project" value="TreeGrafter"/>
</dbReference>
<keyword evidence="14" id="KW-1185">Reference proteome</keyword>
<evidence type="ECO:0000256" key="9">
    <source>
        <dbReference type="PROSITE-ProRule" id="PRU00282"/>
    </source>
</evidence>
<dbReference type="GO" id="GO:0031966">
    <property type="term" value="C:mitochondrial membrane"/>
    <property type="evidence" value="ECO:0007669"/>
    <property type="project" value="UniProtKB-SubCell"/>
</dbReference>
<evidence type="ECO:0000256" key="11">
    <source>
        <dbReference type="SAM" id="Phobius"/>
    </source>
</evidence>
<feature type="signal peptide" evidence="12">
    <location>
        <begin position="1"/>
        <end position="24"/>
    </location>
</feature>
<evidence type="ECO:0000256" key="6">
    <source>
        <dbReference type="ARBA" id="ARBA00022989"/>
    </source>
</evidence>
<reference evidence="13" key="1">
    <citation type="submission" date="2021-10" db="EMBL/GenBank/DDBJ databases">
        <title>Tropical sea cucumber genome reveals ecological adaptation and Cuvierian tubules defense mechanism.</title>
        <authorList>
            <person name="Chen T."/>
        </authorList>
    </citation>
    <scope>NUCLEOTIDE SEQUENCE</scope>
    <source>
        <strain evidence="13">Nanhai2018</strain>
        <tissue evidence="13">Muscle</tissue>
    </source>
</reference>
<evidence type="ECO:0000256" key="8">
    <source>
        <dbReference type="ARBA" id="ARBA00023136"/>
    </source>
</evidence>
<keyword evidence="5" id="KW-0677">Repeat</keyword>
<evidence type="ECO:0000313" key="13">
    <source>
        <dbReference type="EMBL" id="KAJ8045914.1"/>
    </source>
</evidence>
<feature type="repeat" description="Solcar" evidence="9">
    <location>
        <begin position="131"/>
        <end position="219"/>
    </location>
</feature>
<organism evidence="13 14">
    <name type="scientific">Holothuria leucospilota</name>
    <name type="common">Black long sea cucumber</name>
    <name type="synonym">Mertensiothuria leucospilota</name>
    <dbReference type="NCBI Taxonomy" id="206669"/>
    <lineage>
        <taxon>Eukaryota</taxon>
        <taxon>Metazoa</taxon>
        <taxon>Echinodermata</taxon>
        <taxon>Eleutherozoa</taxon>
        <taxon>Echinozoa</taxon>
        <taxon>Holothuroidea</taxon>
        <taxon>Aspidochirotacea</taxon>
        <taxon>Aspidochirotida</taxon>
        <taxon>Holothuriidae</taxon>
        <taxon>Holothuria</taxon>
    </lineage>
</organism>
<feature type="transmembrane region" description="Helical" evidence="11">
    <location>
        <begin position="194"/>
        <end position="215"/>
    </location>
</feature>
<keyword evidence="7" id="KW-0496">Mitochondrion</keyword>
<evidence type="ECO:0000313" key="14">
    <source>
        <dbReference type="Proteomes" id="UP001152320"/>
    </source>
</evidence>
<evidence type="ECO:0000256" key="5">
    <source>
        <dbReference type="ARBA" id="ARBA00022737"/>
    </source>
</evidence>
<dbReference type="InterPro" id="IPR023395">
    <property type="entry name" value="MCP_dom_sf"/>
</dbReference>
<protein>
    <submittedName>
        <fullName evidence="13">Mitochondrial basic amino acids transporter</fullName>
    </submittedName>
</protein>
<dbReference type="PANTHER" id="PTHR45624:SF61">
    <property type="entry name" value="MITOCHONDRIAL BASIC AMINO ACIDS TRANSPORTER"/>
    <property type="match status" value="1"/>
</dbReference>
<feature type="chain" id="PRO_5040165624" evidence="12">
    <location>
        <begin position="25"/>
        <end position="228"/>
    </location>
</feature>
<sequence>MFKGMLSPMLSITAINAIAFGVRGNVLKYYDSPTLFDHWKAGALAGGAQVILSCPSELAKIRMQMYGVGAKTNLRHYQGSLNILLKIYRSEGLVGCYRGIIATASRDVPAFGFYFLCYEASRRELVKKNYPELMTESVAGGIGGVMSWVLTYSIDSIKSRVQADGVGGVCKYSGLMDAWAKSLQKESIFDLNKGMGVATIRAFFVNAFIFPAFVYSRKFLMERKGSAA</sequence>
<feature type="repeat" description="Solcar" evidence="9">
    <location>
        <begin position="33"/>
        <end position="124"/>
    </location>
</feature>
<name>A0A9Q1HGR2_HOLLE</name>
<dbReference type="PANTHER" id="PTHR45624">
    <property type="entry name" value="MITOCHONDRIAL BASIC AMINO ACIDS TRANSPORTER-RELATED"/>
    <property type="match status" value="1"/>
</dbReference>
<evidence type="ECO:0000256" key="2">
    <source>
        <dbReference type="ARBA" id="ARBA00006375"/>
    </source>
</evidence>
<keyword evidence="12" id="KW-0732">Signal</keyword>
<dbReference type="Proteomes" id="UP001152320">
    <property type="component" value="Chromosome 3"/>
</dbReference>
<dbReference type="EMBL" id="JAIZAY010000003">
    <property type="protein sequence ID" value="KAJ8045914.1"/>
    <property type="molecule type" value="Genomic_DNA"/>
</dbReference>
<evidence type="ECO:0000256" key="7">
    <source>
        <dbReference type="ARBA" id="ARBA00023128"/>
    </source>
</evidence>